<protein>
    <submittedName>
        <fullName evidence="4">Dihydrolipoyllysine-residue acetyltransferase component 3 of pyruvate dehydrogenase complex</fullName>
    </submittedName>
</protein>
<name>A0A0X3P4X8_SCHSO</name>
<dbReference type="PROSITE" id="PS51826">
    <property type="entry name" value="PSBD"/>
    <property type="match status" value="1"/>
</dbReference>
<evidence type="ECO:0000259" key="3">
    <source>
        <dbReference type="PROSITE" id="PS51826"/>
    </source>
</evidence>
<dbReference type="SUPFAM" id="SSF52777">
    <property type="entry name" value="CoA-dependent acyltransferases"/>
    <property type="match status" value="1"/>
</dbReference>
<organism evidence="4">
    <name type="scientific">Schistocephalus solidus</name>
    <name type="common">Tapeworm</name>
    <dbReference type="NCBI Taxonomy" id="70667"/>
    <lineage>
        <taxon>Eukaryota</taxon>
        <taxon>Metazoa</taxon>
        <taxon>Spiralia</taxon>
        <taxon>Lophotrochozoa</taxon>
        <taxon>Platyhelminthes</taxon>
        <taxon>Cestoda</taxon>
        <taxon>Eucestoda</taxon>
        <taxon>Diphyllobothriidea</taxon>
        <taxon>Diphyllobothriidae</taxon>
        <taxon>Schistocephalus</taxon>
    </lineage>
</organism>
<dbReference type="EMBL" id="GEEE01016214">
    <property type="protein sequence ID" value="JAP47011.1"/>
    <property type="molecule type" value="Transcribed_RNA"/>
</dbReference>
<dbReference type="InterPro" id="IPR036625">
    <property type="entry name" value="E3-bd_dom_sf"/>
</dbReference>
<evidence type="ECO:0000256" key="1">
    <source>
        <dbReference type="ARBA" id="ARBA00007317"/>
    </source>
</evidence>
<reference evidence="4" key="1">
    <citation type="submission" date="2016-01" db="EMBL/GenBank/DDBJ databases">
        <title>Reference transcriptome for the parasite Schistocephalus solidus: insights into the molecular evolution of parasitism.</title>
        <authorList>
            <person name="Hebert F.O."/>
            <person name="Grambauer S."/>
            <person name="Barber I."/>
            <person name="Landry C.R."/>
            <person name="Aubin-Horth N."/>
        </authorList>
    </citation>
    <scope>NUCLEOTIDE SEQUENCE</scope>
</reference>
<dbReference type="Gene3D" id="3.30.559.10">
    <property type="entry name" value="Chloramphenicol acetyltransferase-like domain"/>
    <property type="match status" value="1"/>
</dbReference>
<evidence type="ECO:0000256" key="2">
    <source>
        <dbReference type="SAM" id="MobiDB-lite"/>
    </source>
</evidence>
<dbReference type="InterPro" id="IPR001078">
    <property type="entry name" value="2-oxoacid_DH_actylTfrase"/>
</dbReference>
<keyword evidence="4" id="KW-0670">Pyruvate</keyword>
<feature type="domain" description="Peripheral subunit-binding (PSBD)" evidence="3">
    <location>
        <begin position="88"/>
        <end position="126"/>
    </location>
</feature>
<dbReference type="SUPFAM" id="SSF47005">
    <property type="entry name" value="Peripheral subunit-binding domain of 2-oxo acid dehydrogenase complex"/>
    <property type="match status" value="1"/>
</dbReference>
<dbReference type="GO" id="GO:0016746">
    <property type="term" value="F:acyltransferase activity"/>
    <property type="evidence" value="ECO:0007669"/>
    <property type="project" value="InterPro"/>
</dbReference>
<accession>A0A0X3P4X8</accession>
<dbReference type="Pfam" id="PF00198">
    <property type="entry name" value="2-oxoacid_dh"/>
    <property type="match status" value="1"/>
</dbReference>
<feature type="compositionally biased region" description="Low complexity" evidence="2">
    <location>
        <begin position="54"/>
        <end position="73"/>
    </location>
</feature>
<dbReference type="InterPro" id="IPR045257">
    <property type="entry name" value="E2/Pdx1"/>
</dbReference>
<feature type="region of interest" description="Disordered" evidence="2">
    <location>
        <begin position="54"/>
        <end position="87"/>
    </location>
</feature>
<proteinExistence type="inferred from homology"/>
<dbReference type="InterPro" id="IPR004167">
    <property type="entry name" value="PSBD"/>
</dbReference>
<sequence length="409" mass="42541">METEEEGVMAKIIKEVGTTNIVQETIAIIATADEDWKEVAANADAFLASLGGAASPTAAAPPTVSAPPTAAAPSEPPPVKPSEGKQLPLGPAVRLLLSSFGLTADQIPGTGPHGGQVLKGDVLNYVASKGLQKLPPSQPAAAPVASQPSPAVQAGAGFVDVPVSSMRATIAKRLSESKATIPHTYTRTKVRVDRLFALQEAINKVAAPNKISVNDLIVKACAFGLRLVPDMNGISNPSGDSLQRLVNVDICVAVSTPSGLITPIVPSADTRPISGISTLVKELAAKARDNKLQPHEFTGGSFTISNLGMFGIRDFTAIINPPQVAILAVGGGMKSMTASKVPDQGLESLTELTLTLSTDARFVDEAMAAQFLRHVKRYLEVDPEALFADDPDLTTATDSSAEELAMMAL</sequence>
<dbReference type="GO" id="GO:0045254">
    <property type="term" value="C:pyruvate dehydrogenase complex"/>
    <property type="evidence" value="ECO:0007669"/>
    <property type="project" value="InterPro"/>
</dbReference>
<dbReference type="PANTHER" id="PTHR23151:SF90">
    <property type="entry name" value="DIHYDROLIPOYLLYSINE-RESIDUE ACETYLTRANSFERASE COMPONENT OF PYRUVATE DEHYDROGENASE COMPLEX, MITOCHONDRIAL-RELATED"/>
    <property type="match status" value="1"/>
</dbReference>
<dbReference type="Gene3D" id="4.10.320.10">
    <property type="entry name" value="E3-binding domain"/>
    <property type="match status" value="1"/>
</dbReference>
<dbReference type="GO" id="GO:0006086">
    <property type="term" value="P:pyruvate decarboxylation to acetyl-CoA"/>
    <property type="evidence" value="ECO:0007669"/>
    <property type="project" value="InterPro"/>
</dbReference>
<dbReference type="PANTHER" id="PTHR23151">
    <property type="entry name" value="DIHYDROLIPOAMIDE ACETYL/SUCCINYL-TRANSFERASE-RELATED"/>
    <property type="match status" value="1"/>
</dbReference>
<dbReference type="InterPro" id="IPR023213">
    <property type="entry name" value="CAT-like_dom_sf"/>
</dbReference>
<keyword evidence="4" id="KW-0808">Transferase</keyword>
<dbReference type="AlphaFoldDB" id="A0A0X3P4X8"/>
<dbReference type="GO" id="GO:0005739">
    <property type="term" value="C:mitochondrion"/>
    <property type="evidence" value="ECO:0007669"/>
    <property type="project" value="TreeGrafter"/>
</dbReference>
<evidence type="ECO:0000313" key="4">
    <source>
        <dbReference type="EMBL" id="JAP47011.1"/>
    </source>
</evidence>
<gene>
    <name evidence="4" type="primary">ODP23</name>
    <name evidence="4" type="ORF">TR124460</name>
</gene>
<comment type="similarity">
    <text evidence="1">Belongs to the 2-oxoacid dehydrogenase family.</text>
</comment>